<feature type="region of interest" description="Disordered" evidence="1">
    <location>
        <begin position="42"/>
        <end position="68"/>
    </location>
</feature>
<dbReference type="EMBL" id="PXYL01000023">
    <property type="protein sequence ID" value="PSJ55591.1"/>
    <property type="molecule type" value="Genomic_DNA"/>
</dbReference>
<dbReference type="OrthoDB" id="8087525at2"/>
<dbReference type="AlphaFoldDB" id="A0A2P7RZF2"/>
<proteinExistence type="predicted"/>
<protein>
    <submittedName>
        <fullName evidence="2">Uncharacterized protein</fullName>
    </submittedName>
</protein>
<gene>
    <name evidence="2" type="ORF">C7I85_26415</name>
</gene>
<reference evidence="2 3" key="1">
    <citation type="submission" date="2018-03" db="EMBL/GenBank/DDBJ databases">
        <title>The draft genome of Mesorhizobium soli JCM 19897.</title>
        <authorList>
            <person name="Li L."/>
            <person name="Liu L."/>
            <person name="Liang L."/>
            <person name="Wang T."/>
            <person name="Zhang X."/>
        </authorList>
    </citation>
    <scope>NUCLEOTIDE SEQUENCE [LARGE SCALE GENOMIC DNA]</scope>
    <source>
        <strain evidence="2 3">JCM 19897</strain>
    </source>
</reference>
<comment type="caution">
    <text evidence="2">The sequence shown here is derived from an EMBL/GenBank/DDBJ whole genome shotgun (WGS) entry which is preliminary data.</text>
</comment>
<name>A0A2P7RZF2_9HYPH</name>
<keyword evidence="3" id="KW-1185">Reference proteome</keyword>
<evidence type="ECO:0000313" key="3">
    <source>
        <dbReference type="Proteomes" id="UP000240653"/>
    </source>
</evidence>
<accession>A0A2P7RZF2</accession>
<dbReference type="Proteomes" id="UP000240653">
    <property type="component" value="Unassembled WGS sequence"/>
</dbReference>
<evidence type="ECO:0000256" key="1">
    <source>
        <dbReference type="SAM" id="MobiDB-lite"/>
    </source>
</evidence>
<organism evidence="2 3">
    <name type="scientific">Pseudaminobacter soli</name>
    <name type="common">ex Li et al. 2025</name>
    <dbReference type="NCBI Taxonomy" id="1295366"/>
    <lineage>
        <taxon>Bacteria</taxon>
        <taxon>Pseudomonadati</taxon>
        <taxon>Pseudomonadota</taxon>
        <taxon>Alphaproteobacteria</taxon>
        <taxon>Hyphomicrobiales</taxon>
        <taxon>Phyllobacteriaceae</taxon>
        <taxon>Pseudaminobacter</taxon>
    </lineage>
</organism>
<sequence length="68" mass="7639">MIIMNGEKPHRQQDKGETTTRIAREIVDAEIAKREAKTQRLKSARLASEAAEPAQSNKVASKKRHKSI</sequence>
<dbReference type="RefSeq" id="WP_106726990.1">
    <property type="nucleotide sequence ID" value="NZ_PXYL01000023.1"/>
</dbReference>
<evidence type="ECO:0000313" key="2">
    <source>
        <dbReference type="EMBL" id="PSJ55591.1"/>
    </source>
</evidence>